<keyword evidence="4 7" id="KW-0812">Transmembrane</keyword>
<dbReference type="PROSITE" id="PS50928">
    <property type="entry name" value="ABC_TM1"/>
    <property type="match status" value="1"/>
</dbReference>
<evidence type="ECO:0000256" key="1">
    <source>
        <dbReference type="ARBA" id="ARBA00004651"/>
    </source>
</evidence>
<keyword evidence="5 7" id="KW-1133">Transmembrane helix</keyword>
<evidence type="ECO:0000256" key="6">
    <source>
        <dbReference type="ARBA" id="ARBA00023136"/>
    </source>
</evidence>
<evidence type="ECO:0000259" key="8">
    <source>
        <dbReference type="PROSITE" id="PS50928"/>
    </source>
</evidence>
<dbReference type="GO" id="GO:0005886">
    <property type="term" value="C:plasma membrane"/>
    <property type="evidence" value="ECO:0007669"/>
    <property type="project" value="UniProtKB-SubCell"/>
</dbReference>
<dbReference type="PANTHER" id="PTHR32243">
    <property type="entry name" value="MALTOSE TRANSPORT SYSTEM PERMEASE-RELATED"/>
    <property type="match status" value="1"/>
</dbReference>
<keyword evidence="10" id="KW-1185">Reference proteome</keyword>
<feature type="transmembrane region" description="Helical" evidence="7">
    <location>
        <begin position="93"/>
        <end position="114"/>
    </location>
</feature>
<feature type="domain" description="ABC transmembrane type-1" evidence="8">
    <location>
        <begin position="89"/>
        <end position="276"/>
    </location>
</feature>
<evidence type="ECO:0000256" key="3">
    <source>
        <dbReference type="ARBA" id="ARBA00022475"/>
    </source>
</evidence>
<keyword evidence="2 7" id="KW-0813">Transport</keyword>
<evidence type="ECO:0000256" key="2">
    <source>
        <dbReference type="ARBA" id="ARBA00022448"/>
    </source>
</evidence>
<evidence type="ECO:0000256" key="4">
    <source>
        <dbReference type="ARBA" id="ARBA00022692"/>
    </source>
</evidence>
<sequence>MANETAVAAKSRQVIGKRRKNRKIAFEVTRHILIYLILLVVLFPLIWMVLASFKTQVQIMSVDQNPFQFTPTFKNYVAVFSEYNFLGPIKNSFIIAFLSILYALILGLPAAYAIARFQQKLFGLIILVVRIIPGITFLVPWYILFTQIGLVDTYTALILTHMLVALPFVIWIMIPYFESLPRELEEAAWVDGSSRVGTFFRIILPLSGPGIITSSILSFIFSWNNFMFSLILSGTNTKTLPIAVFSFVSYSQINWGGLMAAAVVITAPILIISLFLQRYIIKGLTAGAVKG</sequence>
<dbReference type="Pfam" id="PF00528">
    <property type="entry name" value="BPD_transp_1"/>
    <property type="match status" value="1"/>
</dbReference>
<feature type="transmembrane region" description="Helical" evidence="7">
    <location>
        <begin position="32"/>
        <end position="53"/>
    </location>
</feature>
<dbReference type="CDD" id="cd06261">
    <property type="entry name" value="TM_PBP2"/>
    <property type="match status" value="1"/>
</dbReference>
<dbReference type="InterPro" id="IPR000515">
    <property type="entry name" value="MetI-like"/>
</dbReference>
<evidence type="ECO:0000256" key="5">
    <source>
        <dbReference type="ARBA" id="ARBA00022989"/>
    </source>
</evidence>
<evidence type="ECO:0000313" key="10">
    <source>
        <dbReference type="Proteomes" id="UP000295008"/>
    </source>
</evidence>
<keyword evidence="6 7" id="KW-0472">Membrane</keyword>
<dbReference type="AlphaFoldDB" id="A0A4R1S4C9"/>
<feature type="transmembrane region" description="Helical" evidence="7">
    <location>
        <begin position="156"/>
        <end position="177"/>
    </location>
</feature>
<protein>
    <submittedName>
        <fullName evidence="9">Carbohydrate ABC transporter membrane protein 2 (CUT1 family)</fullName>
    </submittedName>
</protein>
<dbReference type="Gene3D" id="1.10.3720.10">
    <property type="entry name" value="MetI-like"/>
    <property type="match status" value="1"/>
</dbReference>
<keyword evidence="3" id="KW-1003">Cell membrane</keyword>
<dbReference type="InterPro" id="IPR050901">
    <property type="entry name" value="BP-dep_ABC_trans_perm"/>
</dbReference>
<accession>A0A4R1S4C9</accession>
<gene>
    <name evidence="9" type="ORF">EDC14_100449</name>
</gene>
<proteinExistence type="inferred from homology"/>
<evidence type="ECO:0000313" key="9">
    <source>
        <dbReference type="EMBL" id="TCL74113.1"/>
    </source>
</evidence>
<dbReference type="RefSeq" id="WP_132013077.1">
    <property type="nucleotide sequence ID" value="NZ_SLUN01000004.1"/>
</dbReference>
<dbReference type="SUPFAM" id="SSF161098">
    <property type="entry name" value="MetI-like"/>
    <property type="match status" value="1"/>
</dbReference>
<comment type="subcellular location">
    <subcellularLocation>
        <location evidence="1 7">Cell membrane</location>
        <topology evidence="1 7">Multi-pass membrane protein</topology>
    </subcellularLocation>
</comment>
<evidence type="ECO:0000256" key="7">
    <source>
        <dbReference type="RuleBase" id="RU363032"/>
    </source>
</evidence>
<dbReference type="GO" id="GO:0055085">
    <property type="term" value="P:transmembrane transport"/>
    <property type="evidence" value="ECO:0007669"/>
    <property type="project" value="InterPro"/>
</dbReference>
<feature type="transmembrane region" description="Helical" evidence="7">
    <location>
        <begin position="198"/>
        <end position="223"/>
    </location>
</feature>
<feature type="transmembrane region" description="Helical" evidence="7">
    <location>
        <begin position="121"/>
        <end position="144"/>
    </location>
</feature>
<dbReference type="InterPro" id="IPR035906">
    <property type="entry name" value="MetI-like_sf"/>
</dbReference>
<dbReference type="EMBL" id="SLUN01000004">
    <property type="protein sequence ID" value="TCL74113.1"/>
    <property type="molecule type" value="Genomic_DNA"/>
</dbReference>
<dbReference type="OrthoDB" id="27560at2"/>
<name>A0A4R1S4C9_HYDET</name>
<dbReference type="Proteomes" id="UP000295008">
    <property type="component" value="Unassembled WGS sequence"/>
</dbReference>
<comment type="caution">
    <text evidence="9">The sequence shown here is derived from an EMBL/GenBank/DDBJ whole genome shotgun (WGS) entry which is preliminary data.</text>
</comment>
<dbReference type="PANTHER" id="PTHR32243:SF18">
    <property type="entry name" value="INNER MEMBRANE ABC TRANSPORTER PERMEASE PROTEIN YCJP"/>
    <property type="match status" value="1"/>
</dbReference>
<organism evidence="9 10">
    <name type="scientific">Hydrogenispora ethanolica</name>
    <dbReference type="NCBI Taxonomy" id="1082276"/>
    <lineage>
        <taxon>Bacteria</taxon>
        <taxon>Bacillati</taxon>
        <taxon>Bacillota</taxon>
        <taxon>Hydrogenispora</taxon>
    </lineage>
</organism>
<feature type="transmembrane region" description="Helical" evidence="7">
    <location>
        <begin position="255"/>
        <end position="276"/>
    </location>
</feature>
<reference evidence="9 10" key="1">
    <citation type="submission" date="2019-03" db="EMBL/GenBank/DDBJ databases">
        <title>Genomic Encyclopedia of Type Strains, Phase IV (KMG-IV): sequencing the most valuable type-strain genomes for metagenomic binning, comparative biology and taxonomic classification.</title>
        <authorList>
            <person name="Goeker M."/>
        </authorList>
    </citation>
    <scope>NUCLEOTIDE SEQUENCE [LARGE SCALE GENOMIC DNA]</scope>
    <source>
        <strain evidence="9 10">LX-B</strain>
    </source>
</reference>
<comment type="similarity">
    <text evidence="7">Belongs to the binding-protein-dependent transport system permease family.</text>
</comment>